<dbReference type="OrthoDB" id="648566at2"/>
<dbReference type="InterPro" id="IPR014973">
    <property type="entry name" value="DUF1835"/>
</dbReference>
<sequence length="269" mass="31331">MHIVFQQEDVKTLSKAFELDESLQSQIFEIKDDFAVGPLQNIYSDEGIENRKAWWRKVLSGGDLNGHVDTGQVNDQSTVDNIKKQLTENENENAWIWVAPNKHDVCGYYWLMAQLKRFEGRVYVLMLNNLPFINEKGTIFYPQNLYEIPPREFLKAKKLARQITKSEFEIDPDEWEKIANENKMVRILEGAKKLSQHNVDFFDKFIVEYITPDWQKAGKVINQVLSKAKQVTGDAFLLWRIKELVAAGDIDSQGELKNMKDFEIKKKVQ</sequence>
<dbReference type="Proteomes" id="UP000267223">
    <property type="component" value="Unassembled WGS sequence"/>
</dbReference>
<dbReference type="EMBL" id="RJJR01000011">
    <property type="protein sequence ID" value="RNI35244.1"/>
    <property type="molecule type" value="Genomic_DNA"/>
</dbReference>
<dbReference type="AlphaFoldDB" id="A0A3M9NBT7"/>
<evidence type="ECO:0000313" key="4">
    <source>
        <dbReference type="Proteomes" id="UP000267223"/>
    </source>
</evidence>
<dbReference type="InterPro" id="IPR022123">
    <property type="entry name" value="DUF3658"/>
</dbReference>
<dbReference type="Pfam" id="PF12395">
    <property type="entry name" value="DUF3658"/>
    <property type="match status" value="1"/>
</dbReference>
<evidence type="ECO:0000259" key="1">
    <source>
        <dbReference type="Pfam" id="PF08874"/>
    </source>
</evidence>
<accession>A0A3M9NBT7</accession>
<proteinExistence type="predicted"/>
<evidence type="ECO:0000313" key="3">
    <source>
        <dbReference type="EMBL" id="RNI35244.1"/>
    </source>
</evidence>
<dbReference type="Pfam" id="PF08874">
    <property type="entry name" value="DUF1835"/>
    <property type="match status" value="1"/>
</dbReference>
<evidence type="ECO:0000259" key="2">
    <source>
        <dbReference type="Pfam" id="PF12395"/>
    </source>
</evidence>
<protein>
    <submittedName>
        <fullName evidence="3">DUF1835 domain-containing protein</fullName>
    </submittedName>
</protein>
<comment type="caution">
    <text evidence="3">The sequence shown here is derived from an EMBL/GenBank/DDBJ whole genome shotgun (WGS) entry which is preliminary data.</text>
</comment>
<gene>
    <name evidence="3" type="ORF">EFY79_13390</name>
</gene>
<reference evidence="3 4" key="1">
    <citation type="submission" date="2018-11" db="EMBL/GenBank/DDBJ databases">
        <title>Draft genome sequence of Ferruginibacter sp. BO-59.</title>
        <authorList>
            <person name="Im W.T."/>
        </authorList>
    </citation>
    <scope>NUCLEOTIDE SEQUENCE [LARGE SCALE GENOMIC DNA]</scope>
    <source>
        <strain evidence="3 4">BO-59</strain>
    </source>
</reference>
<feature type="domain" description="DUF3658" evidence="2">
    <location>
        <begin position="158"/>
        <end position="262"/>
    </location>
</feature>
<name>A0A3M9NBT7_9BACT</name>
<dbReference type="RefSeq" id="WP_123121231.1">
    <property type="nucleotide sequence ID" value="NZ_RJJR01000011.1"/>
</dbReference>
<organism evidence="3 4">
    <name type="scientific">Hanamia caeni</name>
    <dbReference type="NCBI Taxonomy" id="2294116"/>
    <lineage>
        <taxon>Bacteria</taxon>
        <taxon>Pseudomonadati</taxon>
        <taxon>Bacteroidota</taxon>
        <taxon>Chitinophagia</taxon>
        <taxon>Chitinophagales</taxon>
        <taxon>Chitinophagaceae</taxon>
        <taxon>Hanamia</taxon>
    </lineage>
</organism>
<keyword evidence="4" id="KW-1185">Reference proteome</keyword>
<feature type="domain" description="DUF1835" evidence="1">
    <location>
        <begin position="2"/>
        <end position="125"/>
    </location>
</feature>